<dbReference type="AlphaFoldDB" id="A0A1V0UJA7"/>
<feature type="region of interest" description="Disordered" evidence="8">
    <location>
        <begin position="148"/>
        <end position="189"/>
    </location>
</feature>
<organism evidence="9 10">
    <name type="scientific">Streptomyces violaceoruber</name>
    <dbReference type="NCBI Taxonomy" id="1935"/>
    <lineage>
        <taxon>Bacteria</taxon>
        <taxon>Bacillati</taxon>
        <taxon>Actinomycetota</taxon>
        <taxon>Actinomycetes</taxon>
        <taxon>Kitasatosporales</taxon>
        <taxon>Streptomycetaceae</taxon>
        <taxon>Streptomyces</taxon>
        <taxon>Streptomyces violaceoruber group</taxon>
    </lineage>
</organism>
<feature type="binding site" evidence="7">
    <location>
        <position position="110"/>
    </location>
    <ligand>
        <name>substrate</name>
    </ligand>
</feature>
<protein>
    <recommendedName>
        <fullName evidence="5 7">3-dehydroquinate dehydratase</fullName>
        <shortName evidence="7">3-dehydroquinase</shortName>
        <ecNumber evidence="5 7">4.2.1.10</ecNumber>
    </recommendedName>
    <alternativeName>
        <fullName evidence="7">Type II DHQase</fullName>
    </alternativeName>
</protein>
<evidence type="ECO:0000313" key="10">
    <source>
        <dbReference type="Proteomes" id="UP000192445"/>
    </source>
</evidence>
<dbReference type="HAMAP" id="MF_00169">
    <property type="entry name" value="AroQ"/>
    <property type="match status" value="1"/>
</dbReference>
<dbReference type="InterPro" id="IPR036441">
    <property type="entry name" value="DHquinase_II_sf"/>
</dbReference>
<dbReference type="GO" id="GO:0009073">
    <property type="term" value="P:aromatic amino acid family biosynthetic process"/>
    <property type="evidence" value="ECO:0007669"/>
    <property type="project" value="UniProtKB-KW"/>
</dbReference>
<dbReference type="GO" id="GO:0003855">
    <property type="term" value="F:3-dehydroquinate dehydratase activity"/>
    <property type="evidence" value="ECO:0007669"/>
    <property type="project" value="UniProtKB-UniRule"/>
</dbReference>
<name>A0A1V0UJA7_STRVN</name>
<dbReference type="PANTHER" id="PTHR21272">
    <property type="entry name" value="CATABOLIC 3-DEHYDROQUINASE"/>
    <property type="match status" value="1"/>
</dbReference>
<dbReference type="STRING" id="1935.B1H20_29940"/>
<dbReference type="RefSeq" id="WP_083193580.1">
    <property type="nucleotide sequence ID" value="NZ_CP020570.1"/>
</dbReference>
<dbReference type="GO" id="GO:0009423">
    <property type="term" value="P:chorismate biosynthetic process"/>
    <property type="evidence" value="ECO:0007669"/>
    <property type="project" value="UniProtKB-UniRule"/>
</dbReference>
<comment type="pathway">
    <text evidence="2 7">Metabolic intermediate biosynthesis; chorismate biosynthesis; chorismate from D-erythrose 4-phosphate and phosphoenolpyruvate: step 3/7.</text>
</comment>
<feature type="active site" description="Proton acceptor" evidence="7">
    <location>
        <position position="23"/>
    </location>
</feature>
<dbReference type="CDD" id="cd00466">
    <property type="entry name" value="DHQase_II"/>
    <property type="match status" value="1"/>
</dbReference>
<evidence type="ECO:0000256" key="7">
    <source>
        <dbReference type="HAMAP-Rule" id="MF_00169"/>
    </source>
</evidence>
<comment type="caution">
    <text evidence="7">Lacks conserved residue(s) required for the propagation of feature annotation.</text>
</comment>
<dbReference type="EMBL" id="CP020570">
    <property type="protein sequence ID" value="ARF65160.1"/>
    <property type="molecule type" value="Genomic_DNA"/>
</dbReference>
<dbReference type="SUPFAM" id="SSF52304">
    <property type="entry name" value="Type II 3-dehydroquinate dehydratase"/>
    <property type="match status" value="1"/>
</dbReference>
<evidence type="ECO:0000313" key="9">
    <source>
        <dbReference type="EMBL" id="ARF65160.1"/>
    </source>
</evidence>
<dbReference type="EC" id="4.2.1.10" evidence="5 7"/>
<proteinExistence type="inferred from homology"/>
<feature type="site" description="Transition state stabilizer" evidence="7">
    <location>
        <position position="18"/>
    </location>
</feature>
<dbReference type="NCBIfam" id="NF003807">
    <property type="entry name" value="PRK05395.1-4"/>
    <property type="match status" value="1"/>
</dbReference>
<keyword evidence="7" id="KW-0057">Aromatic amino acid biosynthesis</keyword>
<accession>A0A1V0UJA7</accession>
<reference evidence="9 10" key="1">
    <citation type="submission" date="2017-03" db="EMBL/GenBank/DDBJ databases">
        <title>Complete Genome Sequence of a natural compounds producer, Streptomyces violaceus S21.</title>
        <authorList>
            <person name="Zhong C."/>
            <person name="Zhao Z."/>
            <person name="Fu J."/>
            <person name="Zong G."/>
            <person name="Qin R."/>
            <person name="Cao G."/>
        </authorList>
    </citation>
    <scope>NUCLEOTIDE SEQUENCE [LARGE SCALE GENOMIC DNA]</scope>
    <source>
        <strain evidence="9 10">S21</strain>
    </source>
</reference>
<comment type="function">
    <text evidence="7">Catalyzes a trans-dehydration via an enolate intermediate.</text>
</comment>
<feature type="active site" description="Proton donor" evidence="7">
    <location>
        <position position="99"/>
    </location>
</feature>
<dbReference type="Pfam" id="PF01220">
    <property type="entry name" value="DHquinase_II"/>
    <property type="match status" value="1"/>
</dbReference>
<evidence type="ECO:0000256" key="5">
    <source>
        <dbReference type="ARBA" id="ARBA00012060"/>
    </source>
</evidence>
<evidence type="ECO:0000256" key="3">
    <source>
        <dbReference type="ARBA" id="ARBA00011037"/>
    </source>
</evidence>
<dbReference type="Gene3D" id="3.40.50.9100">
    <property type="entry name" value="Dehydroquinase, class II"/>
    <property type="match status" value="1"/>
</dbReference>
<evidence type="ECO:0000256" key="4">
    <source>
        <dbReference type="ARBA" id="ARBA00011193"/>
    </source>
</evidence>
<dbReference type="InterPro" id="IPR001874">
    <property type="entry name" value="DHquinase_II"/>
</dbReference>
<dbReference type="GO" id="GO:0008652">
    <property type="term" value="P:amino acid biosynthetic process"/>
    <property type="evidence" value="ECO:0007669"/>
    <property type="project" value="UniProtKB-KW"/>
</dbReference>
<comment type="similarity">
    <text evidence="3 7">Belongs to the type-II 3-dehydroquinase family.</text>
</comment>
<feature type="compositionally biased region" description="Gly residues" evidence="8">
    <location>
        <begin position="159"/>
        <end position="189"/>
    </location>
</feature>
<dbReference type="GO" id="GO:0019631">
    <property type="term" value="P:quinate catabolic process"/>
    <property type="evidence" value="ECO:0007669"/>
    <property type="project" value="TreeGrafter"/>
</dbReference>
<keyword evidence="7" id="KW-0028">Amino-acid biosynthesis</keyword>
<evidence type="ECO:0000256" key="1">
    <source>
        <dbReference type="ARBA" id="ARBA00001864"/>
    </source>
</evidence>
<evidence type="ECO:0000256" key="8">
    <source>
        <dbReference type="SAM" id="MobiDB-lite"/>
    </source>
</evidence>
<feature type="binding site" evidence="7">
    <location>
        <begin position="100"/>
        <end position="101"/>
    </location>
    <ligand>
        <name>substrate</name>
    </ligand>
</feature>
<dbReference type="KEGG" id="svu:B1H20_29940"/>
<comment type="subunit">
    <text evidence="4 7">Homododecamer.</text>
</comment>
<evidence type="ECO:0000256" key="2">
    <source>
        <dbReference type="ARBA" id="ARBA00004902"/>
    </source>
</evidence>
<dbReference type="Proteomes" id="UP000192445">
    <property type="component" value="Chromosome"/>
</dbReference>
<dbReference type="UniPathway" id="UPA00053">
    <property type="reaction ID" value="UER00086"/>
</dbReference>
<dbReference type="PANTHER" id="PTHR21272:SF3">
    <property type="entry name" value="CATABOLIC 3-DEHYDROQUINASE"/>
    <property type="match status" value="1"/>
</dbReference>
<evidence type="ECO:0000256" key="6">
    <source>
        <dbReference type="ARBA" id="ARBA00023239"/>
    </source>
</evidence>
<feature type="binding site" evidence="7">
    <location>
        <position position="86"/>
    </location>
    <ligand>
        <name>substrate</name>
    </ligand>
</feature>
<dbReference type="OrthoDB" id="9790793at2"/>
<feature type="binding site" evidence="7">
    <location>
        <position position="73"/>
    </location>
    <ligand>
        <name>substrate</name>
    </ligand>
</feature>
<gene>
    <name evidence="7" type="primary">aroQ</name>
    <name evidence="9" type="ORF">B1H20_29940</name>
</gene>
<sequence>MAEILLLNGPNLGQLGTRRPEMYGTTTLAEIERDVRKTVAESGHTVRCLQDESEAALVRAVHAAADCVGAIVNPGALMIAGWSLRDALESFPGPWMEVHLSNVFAREPFRHNSVISPLASGVLCGLGAYGYQLAALGLVHRLAQDAARSAGPAGPPGPAGSGPGAPGPGHGHGLGTGSGAGRAPGPGAT</sequence>
<comment type="catalytic activity">
    <reaction evidence="1 7">
        <text>3-dehydroquinate = 3-dehydroshikimate + H2O</text>
        <dbReference type="Rhea" id="RHEA:21096"/>
        <dbReference type="ChEBI" id="CHEBI:15377"/>
        <dbReference type="ChEBI" id="CHEBI:16630"/>
        <dbReference type="ChEBI" id="CHEBI:32364"/>
        <dbReference type="EC" id="4.2.1.10"/>
    </reaction>
</comment>
<keyword evidence="6 7" id="KW-0456">Lyase</keyword>